<dbReference type="PROSITE" id="PS01359">
    <property type="entry name" value="ZF_PHD_1"/>
    <property type="match status" value="1"/>
</dbReference>
<dbReference type="InterPro" id="IPR001965">
    <property type="entry name" value="Znf_PHD"/>
</dbReference>
<dbReference type="Proteomes" id="UP001415857">
    <property type="component" value="Unassembled WGS sequence"/>
</dbReference>
<evidence type="ECO:0000313" key="7">
    <source>
        <dbReference type="Proteomes" id="UP001415857"/>
    </source>
</evidence>
<evidence type="ECO:0000256" key="3">
    <source>
        <dbReference type="ARBA" id="ARBA00022833"/>
    </source>
</evidence>
<proteinExistence type="predicted"/>
<evidence type="ECO:0000259" key="5">
    <source>
        <dbReference type="PROSITE" id="PS50016"/>
    </source>
</evidence>
<dbReference type="InterPro" id="IPR011011">
    <property type="entry name" value="Znf_FYVE_PHD"/>
</dbReference>
<gene>
    <name evidence="6" type="ORF">L1049_020358</name>
</gene>
<dbReference type="InterPro" id="IPR019786">
    <property type="entry name" value="Zinc_finger_PHD-type_CS"/>
</dbReference>
<dbReference type="SUPFAM" id="SSF57903">
    <property type="entry name" value="FYVE/PHD zinc finger"/>
    <property type="match status" value="1"/>
</dbReference>
<evidence type="ECO:0000256" key="4">
    <source>
        <dbReference type="PROSITE-ProRule" id="PRU00146"/>
    </source>
</evidence>
<dbReference type="AlphaFoldDB" id="A0AAP0X5Y6"/>
<dbReference type="PROSITE" id="PS50016">
    <property type="entry name" value="ZF_PHD_2"/>
    <property type="match status" value="1"/>
</dbReference>
<dbReference type="GO" id="GO:0005634">
    <property type="term" value="C:nucleus"/>
    <property type="evidence" value="ECO:0007669"/>
    <property type="project" value="TreeGrafter"/>
</dbReference>
<dbReference type="PANTHER" id="PTHR46309:SF14">
    <property type="entry name" value="PHD-TYPE DOMAIN-CONTAINING PROTEIN"/>
    <property type="match status" value="1"/>
</dbReference>
<protein>
    <recommendedName>
        <fullName evidence="5">PHD-type domain-containing protein</fullName>
    </recommendedName>
</protein>
<comment type="caution">
    <text evidence="6">The sequence shown here is derived from an EMBL/GenBank/DDBJ whole genome shotgun (WGS) entry which is preliminary data.</text>
</comment>
<dbReference type="Pfam" id="PF00628">
    <property type="entry name" value="PHD"/>
    <property type="match status" value="1"/>
</dbReference>
<dbReference type="GO" id="GO:0006357">
    <property type="term" value="P:regulation of transcription by RNA polymerase II"/>
    <property type="evidence" value="ECO:0007669"/>
    <property type="project" value="TreeGrafter"/>
</dbReference>
<evidence type="ECO:0000256" key="2">
    <source>
        <dbReference type="ARBA" id="ARBA00022771"/>
    </source>
</evidence>
<accession>A0AAP0X5Y6</accession>
<keyword evidence="7" id="KW-1185">Reference proteome</keyword>
<dbReference type="GO" id="GO:0008270">
    <property type="term" value="F:zinc ion binding"/>
    <property type="evidence" value="ECO:0007669"/>
    <property type="project" value="UniProtKB-KW"/>
</dbReference>
<evidence type="ECO:0000256" key="1">
    <source>
        <dbReference type="ARBA" id="ARBA00022723"/>
    </source>
</evidence>
<dbReference type="InterPro" id="IPR013083">
    <property type="entry name" value="Znf_RING/FYVE/PHD"/>
</dbReference>
<keyword evidence="1" id="KW-0479">Metal-binding</keyword>
<reference evidence="6 7" key="1">
    <citation type="journal article" date="2024" name="Plant J.">
        <title>Genome sequences and population genomics reveal climatic adaptation and genomic divergence between two closely related sweetgum species.</title>
        <authorList>
            <person name="Xu W.Q."/>
            <person name="Ren C.Q."/>
            <person name="Zhang X.Y."/>
            <person name="Comes H.P."/>
            <person name="Liu X.H."/>
            <person name="Li Y.G."/>
            <person name="Kettle C.J."/>
            <person name="Jalonen R."/>
            <person name="Gaisberger H."/>
            <person name="Ma Y.Z."/>
            <person name="Qiu Y.X."/>
        </authorList>
    </citation>
    <scope>NUCLEOTIDE SEQUENCE [LARGE SCALE GENOMIC DNA]</scope>
    <source>
        <strain evidence="6">Hangzhou</strain>
    </source>
</reference>
<keyword evidence="3" id="KW-0862">Zinc</keyword>
<name>A0AAP0X5Y6_LIQFO</name>
<sequence>MEVRQFEEGLRGSWHPGIVVGVSELRRSVEYDELLCEMGDSKLIENILVTKAIEGLHRRRHVPSTYRGHIRPPPPQPEPDSCSPKFSFGVCVDAFFEDAWWEGVVFDRDENSNEQYVYFPDEGDERKFNVSDLRVSCIWDEYLGLWRERGVWILVELAKGLDLGGHLSHFIKRVWVRLQLNYGFLKMISEWTCGVQNLWSRYLMEVVDEIAMESSLEDHINHNILACPLRKGRKKSKNSQQISLKNNSICNPFVNKRNSNGFKLVRSSQNREDKASFGQPSSNKQSLIIKLKCKKKRGRPRIHKDKENHFQADSPFAVNEMVAGASLMQSNSTTEDKCDQIPNGCSILSDKRLNVSLPSQRKQSLKIKLKLGKPKPLIVCKAEGNQLQVDYQSGNKEVSNGSLLESNEIGQGNFSRLANDCLRQNTRKVFQVVDSKINQQLVQKRLRLKKSKPIVTKKHKNNKYAFNSTRMAKELAHDVSHVQENQSVGKRRNVTKPKHFKTNLAVVCRLGQRKKEASHVLTNERNCSTKGKRISKNFHEAKAKIKGPLKEAVKVLDAIRTQDGFSASCCHPALPFANSGKKVRLKDMVSSPRKRKRKREYRGWQQSDPICILCQDGGEIILCDHCPTSYHLNCIDLKDIPDGKWFCPSCRCGLCGLRDSCNDNQLFTDVCHQCSRQYHVDCLRRAGDSTVEKFCSTNCFELCDRLHQLLGISYETRVDGLTWKMIRSTINDCNSHNRSRIDTSIELSRALEVMHECFQPVIEPHTRRDLVQDVFFNSVC</sequence>
<dbReference type="InterPro" id="IPR014002">
    <property type="entry name" value="Agenet_dom_plant"/>
</dbReference>
<dbReference type="SMART" id="SM00743">
    <property type="entry name" value="Agenet"/>
    <property type="match status" value="1"/>
</dbReference>
<dbReference type="InterPro" id="IPR042163">
    <property type="entry name" value="PHF12"/>
</dbReference>
<dbReference type="PANTHER" id="PTHR46309">
    <property type="entry name" value="PHD FINGER PROTEIN 12"/>
    <property type="match status" value="1"/>
</dbReference>
<dbReference type="GO" id="GO:0003714">
    <property type="term" value="F:transcription corepressor activity"/>
    <property type="evidence" value="ECO:0007669"/>
    <property type="project" value="InterPro"/>
</dbReference>
<dbReference type="SMART" id="SM00249">
    <property type="entry name" value="PHD"/>
    <property type="match status" value="1"/>
</dbReference>
<keyword evidence="2 4" id="KW-0863">Zinc-finger</keyword>
<dbReference type="EMBL" id="JBBPBK010000001">
    <property type="protein sequence ID" value="KAK9292391.1"/>
    <property type="molecule type" value="Genomic_DNA"/>
</dbReference>
<dbReference type="InterPro" id="IPR019787">
    <property type="entry name" value="Znf_PHD-finger"/>
</dbReference>
<evidence type="ECO:0000313" key="6">
    <source>
        <dbReference type="EMBL" id="KAK9292391.1"/>
    </source>
</evidence>
<organism evidence="6 7">
    <name type="scientific">Liquidambar formosana</name>
    <name type="common">Formosan gum</name>
    <dbReference type="NCBI Taxonomy" id="63359"/>
    <lineage>
        <taxon>Eukaryota</taxon>
        <taxon>Viridiplantae</taxon>
        <taxon>Streptophyta</taxon>
        <taxon>Embryophyta</taxon>
        <taxon>Tracheophyta</taxon>
        <taxon>Spermatophyta</taxon>
        <taxon>Magnoliopsida</taxon>
        <taxon>eudicotyledons</taxon>
        <taxon>Gunneridae</taxon>
        <taxon>Pentapetalae</taxon>
        <taxon>Saxifragales</taxon>
        <taxon>Altingiaceae</taxon>
        <taxon>Liquidambar</taxon>
    </lineage>
</organism>
<feature type="domain" description="PHD-type" evidence="5">
    <location>
        <begin position="608"/>
        <end position="653"/>
    </location>
</feature>
<dbReference type="InterPro" id="IPR008395">
    <property type="entry name" value="Agenet-like_dom"/>
</dbReference>
<dbReference type="Pfam" id="PF05641">
    <property type="entry name" value="Agenet"/>
    <property type="match status" value="1"/>
</dbReference>
<dbReference type="Gene3D" id="3.30.40.10">
    <property type="entry name" value="Zinc/RING finger domain, C3HC4 (zinc finger)"/>
    <property type="match status" value="1"/>
</dbReference>